<dbReference type="PANTHER" id="PTHR36617">
    <property type="entry name" value="PROTEIN, PUTATIVE-RELATED"/>
    <property type="match status" value="1"/>
</dbReference>
<evidence type="ECO:0000313" key="2">
    <source>
        <dbReference type="EMBL" id="RHN60842.1"/>
    </source>
</evidence>
<name>A0A396I5G5_MEDTR</name>
<keyword evidence="2" id="KW-0548">Nucleotidyltransferase</keyword>
<dbReference type="PANTHER" id="PTHR36617:SF5">
    <property type="entry name" value="OS05G0421675 PROTEIN"/>
    <property type="match status" value="1"/>
</dbReference>
<dbReference type="Proteomes" id="UP000265566">
    <property type="component" value="Chromosome 4"/>
</dbReference>
<dbReference type="Pfam" id="PF13966">
    <property type="entry name" value="zf-RVT"/>
    <property type="match status" value="1"/>
</dbReference>
<feature type="domain" description="Reverse transcriptase zinc-binding" evidence="1">
    <location>
        <begin position="55"/>
        <end position="143"/>
    </location>
</feature>
<proteinExistence type="predicted"/>
<reference evidence="2" key="1">
    <citation type="journal article" date="2018" name="Nat. Plants">
        <title>Whole-genome landscape of Medicago truncatula symbiotic genes.</title>
        <authorList>
            <person name="Pecrix Y."/>
            <person name="Gamas P."/>
            <person name="Carrere S."/>
        </authorList>
    </citation>
    <scope>NUCLEOTIDE SEQUENCE</scope>
    <source>
        <tissue evidence="2">Leaves</tissue>
    </source>
</reference>
<comment type="caution">
    <text evidence="2">The sequence shown here is derived from an EMBL/GenBank/DDBJ whole genome shotgun (WGS) entry which is preliminary data.</text>
</comment>
<dbReference type="GO" id="GO:0003964">
    <property type="term" value="F:RNA-directed DNA polymerase activity"/>
    <property type="evidence" value="ECO:0007669"/>
    <property type="project" value="UniProtKB-KW"/>
</dbReference>
<keyword evidence="2" id="KW-0695">RNA-directed DNA polymerase</keyword>
<keyword evidence="2" id="KW-0808">Transferase</keyword>
<dbReference type="InterPro" id="IPR026960">
    <property type="entry name" value="RVT-Znf"/>
</dbReference>
<dbReference type="Gramene" id="rna23228">
    <property type="protein sequence ID" value="RHN60842.1"/>
    <property type="gene ID" value="gene23228"/>
</dbReference>
<dbReference type="EMBL" id="PSQE01000004">
    <property type="protein sequence ID" value="RHN60842.1"/>
    <property type="molecule type" value="Genomic_DNA"/>
</dbReference>
<sequence length="184" mass="21555">MCQLGWGEEGEAWRWRLFAWEEEMVGELMLLLHNVTLQVNKDDRWLWTFETSHAFSVRSVYNFLTVQPPIATSVVVSSLWHMDVLLKVVLFTWRLFWDRLPTKDNLFRRGVIDYNFMECVVGCGSVESSAHLLLHCNCFGSVWHFIYRWLCISAVVPLYVQDHFIQFSYSGGTAKVRQSILQAI</sequence>
<accession>A0A396I5G5</accession>
<protein>
    <submittedName>
        <fullName evidence="2">Putative reverse transcriptase zinc-binding domain-containing protein</fullName>
    </submittedName>
</protein>
<evidence type="ECO:0000259" key="1">
    <source>
        <dbReference type="Pfam" id="PF13966"/>
    </source>
</evidence>
<dbReference type="AlphaFoldDB" id="A0A396I5G5"/>
<organism evidence="2">
    <name type="scientific">Medicago truncatula</name>
    <name type="common">Barrel medic</name>
    <name type="synonym">Medicago tribuloides</name>
    <dbReference type="NCBI Taxonomy" id="3880"/>
    <lineage>
        <taxon>Eukaryota</taxon>
        <taxon>Viridiplantae</taxon>
        <taxon>Streptophyta</taxon>
        <taxon>Embryophyta</taxon>
        <taxon>Tracheophyta</taxon>
        <taxon>Spermatophyta</taxon>
        <taxon>Magnoliopsida</taxon>
        <taxon>eudicotyledons</taxon>
        <taxon>Gunneridae</taxon>
        <taxon>Pentapetalae</taxon>
        <taxon>rosids</taxon>
        <taxon>fabids</taxon>
        <taxon>Fabales</taxon>
        <taxon>Fabaceae</taxon>
        <taxon>Papilionoideae</taxon>
        <taxon>50 kb inversion clade</taxon>
        <taxon>NPAAA clade</taxon>
        <taxon>Hologalegina</taxon>
        <taxon>IRL clade</taxon>
        <taxon>Trifolieae</taxon>
        <taxon>Medicago</taxon>
    </lineage>
</organism>
<gene>
    <name evidence="2" type="ORF">MtrunA17_Chr4g0030211</name>
</gene>